<gene>
    <name evidence="1" type="ORF">PAP_08570</name>
</gene>
<dbReference type="GeneID" id="24842814"/>
<dbReference type="STRING" id="1343739.PAP_08570"/>
<reference evidence="1 2" key="2">
    <citation type="journal article" date="2015" name="Genome Announc.">
        <title>Complete Genome Sequence of Hyperthermophilic Piezophilic Archaeon Palaeococcus pacificus DY20341T, Isolated from Deep-Sea Hydrothermal Sediments.</title>
        <authorList>
            <person name="Zeng X."/>
            <person name="Jebbar M."/>
            <person name="Shao Z."/>
        </authorList>
    </citation>
    <scope>NUCLEOTIDE SEQUENCE [LARGE SCALE GENOMIC DNA]</scope>
    <source>
        <strain evidence="1 2">DY20341</strain>
    </source>
</reference>
<accession>A0A075LTR6</accession>
<reference evidence="2" key="1">
    <citation type="submission" date="2013-06" db="EMBL/GenBank/DDBJ databases">
        <title>Complete Genome Sequence of Hyperthermophilic Palaeococcus pacificus DY20341T, Isolated from a Deep-Sea Hydrothermal Sediments.</title>
        <authorList>
            <person name="Zeng X."/>
            <person name="Shao Z."/>
        </authorList>
    </citation>
    <scope>NUCLEOTIDE SEQUENCE [LARGE SCALE GENOMIC DNA]</scope>
    <source>
        <strain evidence="2">DY20341</strain>
    </source>
</reference>
<organism evidence="1 2">
    <name type="scientific">Palaeococcus pacificus DY20341</name>
    <dbReference type="NCBI Taxonomy" id="1343739"/>
    <lineage>
        <taxon>Archaea</taxon>
        <taxon>Methanobacteriati</taxon>
        <taxon>Methanobacteriota</taxon>
        <taxon>Thermococci</taxon>
        <taxon>Thermococcales</taxon>
        <taxon>Thermococcaceae</taxon>
        <taxon>Palaeococcus</taxon>
    </lineage>
</organism>
<dbReference type="Proteomes" id="UP000027981">
    <property type="component" value="Chromosome"/>
</dbReference>
<dbReference type="EMBL" id="CP006019">
    <property type="protein sequence ID" value="AIF70095.1"/>
    <property type="molecule type" value="Genomic_DNA"/>
</dbReference>
<dbReference type="OrthoDB" id="98601at2157"/>
<dbReference type="AlphaFoldDB" id="A0A075LTR6"/>
<dbReference type="eggNOG" id="arCOG07800">
    <property type="taxonomic scope" value="Archaea"/>
</dbReference>
<dbReference type="HOGENOM" id="CLU_2285190_0_0_2"/>
<proteinExistence type="predicted"/>
<dbReference type="KEGG" id="ppac:PAP_08570"/>
<dbReference type="RefSeq" id="WP_048165584.1">
    <property type="nucleotide sequence ID" value="NZ_CP006019.1"/>
</dbReference>
<name>A0A075LTR6_9EURY</name>
<keyword evidence="2" id="KW-1185">Reference proteome</keyword>
<protein>
    <submittedName>
        <fullName evidence="1">Uncharacterized protein</fullName>
    </submittedName>
</protein>
<evidence type="ECO:0000313" key="1">
    <source>
        <dbReference type="EMBL" id="AIF70095.1"/>
    </source>
</evidence>
<evidence type="ECO:0000313" key="2">
    <source>
        <dbReference type="Proteomes" id="UP000027981"/>
    </source>
</evidence>
<sequence length="101" mass="11492">MEAVKVWHFVEYGEFPIEEIDVEEIKEDALKVLKKVKIEKFKTSKGIVQKLSDSYGHYIGKIAGDYSIDELSIGSAYQTPFGVKVTLDYGETIVGWLYLPE</sequence>